<evidence type="ECO:0000313" key="2">
    <source>
        <dbReference type="Proteomes" id="UP001419268"/>
    </source>
</evidence>
<evidence type="ECO:0000313" key="1">
    <source>
        <dbReference type="EMBL" id="KAK9104226.1"/>
    </source>
</evidence>
<proteinExistence type="predicted"/>
<dbReference type="InterPro" id="IPR036397">
    <property type="entry name" value="RNaseH_sf"/>
</dbReference>
<comment type="caution">
    <text evidence="1">The sequence shown here is derived from an EMBL/GenBank/DDBJ whole genome shotgun (WGS) entry which is preliminary data.</text>
</comment>
<protein>
    <submittedName>
        <fullName evidence="1">Uncharacterized protein</fullName>
    </submittedName>
</protein>
<gene>
    <name evidence="1" type="ORF">Scep_021070</name>
</gene>
<keyword evidence="2" id="KW-1185">Reference proteome</keyword>
<organism evidence="1 2">
    <name type="scientific">Stephania cephalantha</name>
    <dbReference type="NCBI Taxonomy" id="152367"/>
    <lineage>
        <taxon>Eukaryota</taxon>
        <taxon>Viridiplantae</taxon>
        <taxon>Streptophyta</taxon>
        <taxon>Embryophyta</taxon>
        <taxon>Tracheophyta</taxon>
        <taxon>Spermatophyta</taxon>
        <taxon>Magnoliopsida</taxon>
        <taxon>Ranunculales</taxon>
        <taxon>Menispermaceae</taxon>
        <taxon>Menispermoideae</taxon>
        <taxon>Cissampelideae</taxon>
        <taxon>Stephania</taxon>
    </lineage>
</organism>
<dbReference type="GO" id="GO:0003676">
    <property type="term" value="F:nucleic acid binding"/>
    <property type="evidence" value="ECO:0007669"/>
    <property type="project" value="InterPro"/>
</dbReference>
<name>A0AAP0F2R9_9MAGN</name>
<dbReference type="PANTHER" id="PTHR45835:SF99">
    <property type="entry name" value="CHROMO DOMAIN-CONTAINING PROTEIN-RELATED"/>
    <property type="match status" value="1"/>
</dbReference>
<reference evidence="1 2" key="1">
    <citation type="submission" date="2024-01" db="EMBL/GenBank/DDBJ databases">
        <title>Genome assemblies of Stephania.</title>
        <authorList>
            <person name="Yang L."/>
        </authorList>
    </citation>
    <scope>NUCLEOTIDE SEQUENCE [LARGE SCALE GENOMIC DNA]</scope>
    <source>
        <strain evidence="1">JXDWG</strain>
        <tissue evidence="1">Leaf</tissue>
    </source>
</reference>
<dbReference type="EMBL" id="JBBNAG010000009">
    <property type="protein sequence ID" value="KAK9104226.1"/>
    <property type="molecule type" value="Genomic_DNA"/>
</dbReference>
<dbReference type="Proteomes" id="UP001419268">
    <property type="component" value="Unassembled WGS sequence"/>
</dbReference>
<dbReference type="AlphaFoldDB" id="A0AAP0F2R9"/>
<dbReference type="PANTHER" id="PTHR45835">
    <property type="entry name" value="YALI0A06105P"/>
    <property type="match status" value="1"/>
</dbReference>
<accession>A0AAP0F2R9</accession>
<dbReference type="Gene3D" id="3.30.420.10">
    <property type="entry name" value="Ribonuclease H-like superfamily/Ribonuclease H"/>
    <property type="match status" value="1"/>
</dbReference>
<sequence length="69" mass="7712">MLRACVLQFGGSLEEYLPLCEFAYNNSFRASIRMLPFEALYGRPCRSAACWAKPEDAVTIGPEVVVDHT</sequence>